<keyword evidence="1" id="KW-0812">Transmembrane</keyword>
<keyword evidence="1" id="KW-1133">Transmembrane helix</keyword>
<dbReference type="EMBL" id="BARS01006812">
    <property type="protein sequence ID" value="GAF74062.1"/>
    <property type="molecule type" value="Genomic_DNA"/>
</dbReference>
<gene>
    <name evidence="2" type="ORF">S01H1_13210</name>
</gene>
<keyword evidence="1" id="KW-0472">Membrane</keyword>
<feature type="transmembrane region" description="Helical" evidence="1">
    <location>
        <begin position="61"/>
        <end position="84"/>
    </location>
</feature>
<comment type="caution">
    <text evidence="2">The sequence shown here is derived from an EMBL/GenBank/DDBJ whole genome shotgun (WGS) entry which is preliminary data.</text>
</comment>
<reference evidence="2" key="1">
    <citation type="journal article" date="2014" name="Front. Microbiol.">
        <title>High frequency of phylogenetically diverse reductive dehalogenase-homologous genes in deep subseafloor sedimentary metagenomes.</title>
        <authorList>
            <person name="Kawai M."/>
            <person name="Futagami T."/>
            <person name="Toyoda A."/>
            <person name="Takaki Y."/>
            <person name="Nishi S."/>
            <person name="Hori S."/>
            <person name="Arai W."/>
            <person name="Tsubouchi T."/>
            <person name="Morono Y."/>
            <person name="Uchiyama I."/>
            <person name="Ito T."/>
            <person name="Fujiyama A."/>
            <person name="Inagaki F."/>
            <person name="Takami H."/>
        </authorList>
    </citation>
    <scope>NUCLEOTIDE SEQUENCE</scope>
    <source>
        <strain evidence="2">Expedition CK06-06</strain>
    </source>
</reference>
<name>X0SDU8_9ZZZZ</name>
<accession>X0SDU8</accession>
<evidence type="ECO:0000313" key="2">
    <source>
        <dbReference type="EMBL" id="GAF74062.1"/>
    </source>
</evidence>
<proteinExistence type="predicted"/>
<protein>
    <submittedName>
        <fullName evidence="2">Uncharacterized protein</fullName>
    </submittedName>
</protein>
<organism evidence="2">
    <name type="scientific">marine sediment metagenome</name>
    <dbReference type="NCBI Taxonomy" id="412755"/>
    <lineage>
        <taxon>unclassified sequences</taxon>
        <taxon>metagenomes</taxon>
        <taxon>ecological metagenomes</taxon>
    </lineage>
</organism>
<evidence type="ECO:0000256" key="1">
    <source>
        <dbReference type="SAM" id="Phobius"/>
    </source>
</evidence>
<sequence>MNGCGGKDAKIKAPNFIFKASCNKHDKLYEKGGQEIDRFIADFLFLYYMIKDVNLFAKKYWYIYPLSYLLGFIWSALYCLAVRIGGKKYFNYK</sequence>
<dbReference type="AlphaFoldDB" id="X0SDU8"/>